<dbReference type="InterPro" id="IPR026034">
    <property type="entry name" value="MreD_proteobac"/>
</dbReference>
<evidence type="ECO:0000256" key="5">
    <source>
        <dbReference type="ARBA" id="ARBA00022960"/>
    </source>
</evidence>
<dbReference type="Pfam" id="PF04093">
    <property type="entry name" value="MreD"/>
    <property type="match status" value="1"/>
</dbReference>
<dbReference type="GO" id="GO:0005886">
    <property type="term" value="C:plasma membrane"/>
    <property type="evidence" value="ECO:0007669"/>
    <property type="project" value="UniProtKB-SubCell"/>
</dbReference>
<gene>
    <name evidence="10" type="primary">mreD</name>
    <name evidence="10" type="ORF">CVP05_04410</name>
</gene>
<evidence type="ECO:0000256" key="6">
    <source>
        <dbReference type="ARBA" id="ARBA00022989"/>
    </source>
</evidence>
<dbReference type="EMBL" id="PHHA01000006">
    <property type="protein sequence ID" value="PJG85793.1"/>
    <property type="molecule type" value="Genomic_DNA"/>
</dbReference>
<dbReference type="PANTHER" id="PTHR37484">
    <property type="entry name" value="ROD SHAPE-DETERMINING PROTEIN MRED"/>
    <property type="match status" value="1"/>
</dbReference>
<evidence type="ECO:0000256" key="1">
    <source>
        <dbReference type="ARBA" id="ARBA00004651"/>
    </source>
</evidence>
<dbReference type="OrthoDB" id="6647425at2"/>
<protein>
    <recommendedName>
        <fullName evidence="8">Rod shape-determining protein MreD</fullName>
    </recommendedName>
</protein>
<dbReference type="NCBIfam" id="TIGR03426">
    <property type="entry name" value="shape_MreD"/>
    <property type="match status" value="1"/>
</dbReference>
<dbReference type="RefSeq" id="WP_100288373.1">
    <property type="nucleotide sequence ID" value="NZ_PHHA01000006.1"/>
</dbReference>
<evidence type="ECO:0000256" key="2">
    <source>
        <dbReference type="ARBA" id="ARBA00007776"/>
    </source>
</evidence>
<feature type="transmembrane region" description="Helical" evidence="9">
    <location>
        <begin position="6"/>
        <end position="25"/>
    </location>
</feature>
<feature type="transmembrane region" description="Helical" evidence="9">
    <location>
        <begin position="135"/>
        <end position="152"/>
    </location>
</feature>
<proteinExistence type="inferred from homology"/>
<feature type="transmembrane region" description="Helical" evidence="9">
    <location>
        <begin position="106"/>
        <end position="129"/>
    </location>
</feature>
<dbReference type="AlphaFoldDB" id="A0A2M8S3S3"/>
<evidence type="ECO:0000313" key="11">
    <source>
        <dbReference type="Proteomes" id="UP000229329"/>
    </source>
</evidence>
<evidence type="ECO:0000313" key="10">
    <source>
        <dbReference type="EMBL" id="PJG85793.1"/>
    </source>
</evidence>
<name>A0A2M8S3S3_9PAST</name>
<comment type="similarity">
    <text evidence="2 8">Belongs to the MreD family.</text>
</comment>
<keyword evidence="4 9" id="KW-0812">Transmembrane</keyword>
<evidence type="ECO:0000256" key="3">
    <source>
        <dbReference type="ARBA" id="ARBA00022475"/>
    </source>
</evidence>
<evidence type="ECO:0000256" key="4">
    <source>
        <dbReference type="ARBA" id="ARBA00022692"/>
    </source>
</evidence>
<keyword evidence="3 8" id="KW-1003">Cell membrane</keyword>
<evidence type="ECO:0000256" key="9">
    <source>
        <dbReference type="SAM" id="Phobius"/>
    </source>
</evidence>
<reference evidence="10 11" key="1">
    <citation type="submission" date="2017-11" db="EMBL/GenBank/DDBJ databases">
        <title>Reclassification of Bisgaard taxon 7 as Conservatibacter flavescens gen. nov., sp. nov.</title>
        <authorList>
            <person name="Christensen H."/>
        </authorList>
    </citation>
    <scope>NUCLEOTIDE SEQUENCE [LARGE SCALE GENOMIC DNA]</scope>
    <source>
        <strain evidence="10 11">7_4</strain>
    </source>
</reference>
<evidence type="ECO:0000256" key="7">
    <source>
        <dbReference type="ARBA" id="ARBA00023136"/>
    </source>
</evidence>
<comment type="caution">
    <text evidence="10">The sequence shown here is derived from an EMBL/GenBank/DDBJ whole genome shotgun (WGS) entry which is preliminary data.</text>
</comment>
<organism evidence="10 11">
    <name type="scientific">Conservatibacter flavescens</name>
    <dbReference type="NCBI Taxonomy" id="28161"/>
    <lineage>
        <taxon>Bacteria</taxon>
        <taxon>Pseudomonadati</taxon>
        <taxon>Pseudomonadota</taxon>
        <taxon>Gammaproteobacteria</taxon>
        <taxon>Pasteurellales</taxon>
        <taxon>Pasteurellaceae</taxon>
        <taxon>Conservatibacter</taxon>
    </lineage>
</organism>
<keyword evidence="7 8" id="KW-0472">Membrane</keyword>
<keyword evidence="8" id="KW-0997">Cell inner membrane</keyword>
<feature type="transmembrane region" description="Helical" evidence="9">
    <location>
        <begin position="74"/>
        <end position="94"/>
    </location>
</feature>
<dbReference type="GO" id="GO:0008360">
    <property type="term" value="P:regulation of cell shape"/>
    <property type="evidence" value="ECO:0007669"/>
    <property type="project" value="UniProtKB-UniRule"/>
</dbReference>
<comment type="subcellular location">
    <subcellularLocation>
        <location evidence="8">Cell inner membrane</location>
    </subcellularLocation>
    <subcellularLocation>
        <location evidence="1">Cell membrane</location>
        <topology evidence="1">Multi-pass membrane protein</topology>
    </subcellularLocation>
</comment>
<dbReference type="PANTHER" id="PTHR37484:SF1">
    <property type="entry name" value="ROD SHAPE-DETERMINING PROTEIN MRED"/>
    <property type="match status" value="1"/>
</dbReference>
<sequence>MRSNLFVQWLILLCIFILALVMEIMPWPIEFQGFRPAWLVMVLTYWIMAIPNKISIGSAFALGVLWDLVLGSTLGTHALVLSVFAYLIAANHLILRNFSLWQQSLLVMMFVAVIRISIFLVELFLHSAIFNWQELIGALISGLLWPWLFLLLRKIRRQAHLR</sequence>
<keyword evidence="6 9" id="KW-1133">Transmembrane helix</keyword>
<evidence type="ECO:0000256" key="8">
    <source>
        <dbReference type="PIRNR" id="PIRNR018472"/>
    </source>
</evidence>
<dbReference type="Proteomes" id="UP000229329">
    <property type="component" value="Unassembled WGS sequence"/>
</dbReference>
<dbReference type="InterPro" id="IPR007227">
    <property type="entry name" value="Cell_shape_determining_MreD"/>
</dbReference>
<accession>A0A2M8S3S3</accession>
<keyword evidence="5 8" id="KW-0133">Cell shape</keyword>
<keyword evidence="11" id="KW-1185">Reference proteome</keyword>
<dbReference type="PIRSF" id="PIRSF018472">
    <property type="entry name" value="MreD_proteobac"/>
    <property type="match status" value="1"/>
</dbReference>
<comment type="function">
    <text evidence="8">Involved in formation of the rod shape of the cell. May also contribute to regulation of formation of penicillin-binding proteins.</text>
</comment>